<gene>
    <name evidence="1" type="ORF">FB45DRAFT_1032952</name>
</gene>
<dbReference type="EMBL" id="JARKIF010000017">
    <property type="protein sequence ID" value="KAJ7620266.1"/>
    <property type="molecule type" value="Genomic_DNA"/>
</dbReference>
<organism evidence="1 2">
    <name type="scientific">Roridomyces roridus</name>
    <dbReference type="NCBI Taxonomy" id="1738132"/>
    <lineage>
        <taxon>Eukaryota</taxon>
        <taxon>Fungi</taxon>
        <taxon>Dikarya</taxon>
        <taxon>Basidiomycota</taxon>
        <taxon>Agaricomycotina</taxon>
        <taxon>Agaricomycetes</taxon>
        <taxon>Agaricomycetidae</taxon>
        <taxon>Agaricales</taxon>
        <taxon>Marasmiineae</taxon>
        <taxon>Mycenaceae</taxon>
        <taxon>Roridomyces</taxon>
    </lineage>
</organism>
<sequence length="116" mass="13111">MFNGVVGRRSRPDDVWRKYSLELVGGAVADYHHCRQPHFSRMIPSLGTNDLGGPKTTAAGLSVEGHTKVLRIGFTRSFSNRGAHDSEQADQPRLCRRLHLPLLLLWVYPRHLRPNS</sequence>
<protein>
    <submittedName>
        <fullName evidence="1">Uncharacterized protein</fullName>
    </submittedName>
</protein>
<reference evidence="1" key="1">
    <citation type="submission" date="2023-03" db="EMBL/GenBank/DDBJ databases">
        <title>Massive genome expansion in bonnet fungi (Mycena s.s.) driven by repeated elements and novel gene families across ecological guilds.</title>
        <authorList>
            <consortium name="Lawrence Berkeley National Laboratory"/>
            <person name="Harder C.B."/>
            <person name="Miyauchi S."/>
            <person name="Viragh M."/>
            <person name="Kuo A."/>
            <person name="Thoen E."/>
            <person name="Andreopoulos B."/>
            <person name="Lu D."/>
            <person name="Skrede I."/>
            <person name="Drula E."/>
            <person name="Henrissat B."/>
            <person name="Morin E."/>
            <person name="Kohler A."/>
            <person name="Barry K."/>
            <person name="LaButti K."/>
            <person name="Morin E."/>
            <person name="Salamov A."/>
            <person name="Lipzen A."/>
            <person name="Mereny Z."/>
            <person name="Hegedus B."/>
            <person name="Baldrian P."/>
            <person name="Stursova M."/>
            <person name="Weitz H."/>
            <person name="Taylor A."/>
            <person name="Grigoriev I.V."/>
            <person name="Nagy L.G."/>
            <person name="Martin F."/>
            <person name="Kauserud H."/>
        </authorList>
    </citation>
    <scope>NUCLEOTIDE SEQUENCE</scope>
    <source>
        <strain evidence="1">9284</strain>
    </source>
</reference>
<dbReference type="Proteomes" id="UP001221142">
    <property type="component" value="Unassembled WGS sequence"/>
</dbReference>
<accession>A0AAD7BGM1</accession>
<comment type="caution">
    <text evidence="1">The sequence shown here is derived from an EMBL/GenBank/DDBJ whole genome shotgun (WGS) entry which is preliminary data.</text>
</comment>
<evidence type="ECO:0000313" key="2">
    <source>
        <dbReference type="Proteomes" id="UP001221142"/>
    </source>
</evidence>
<name>A0AAD7BGM1_9AGAR</name>
<dbReference type="AlphaFoldDB" id="A0AAD7BGM1"/>
<keyword evidence="2" id="KW-1185">Reference proteome</keyword>
<proteinExistence type="predicted"/>
<evidence type="ECO:0000313" key="1">
    <source>
        <dbReference type="EMBL" id="KAJ7620266.1"/>
    </source>
</evidence>